<dbReference type="AlphaFoldDB" id="A0ABC8TWM6"/>
<gene>
    <name evidence="1" type="ORF">ILEXP_LOCUS41566</name>
</gene>
<proteinExistence type="predicted"/>
<sequence length="74" mass="8469">GGALAQRAGIQIPKTPENHLALVPGYVLQHDQGTNITNTRIFTKLQVQWHEESGVQSHWKITWPWSVLEFEHDQ</sequence>
<organism evidence="1 2">
    <name type="scientific">Ilex paraguariensis</name>
    <name type="common">yerba mate</name>
    <dbReference type="NCBI Taxonomy" id="185542"/>
    <lineage>
        <taxon>Eukaryota</taxon>
        <taxon>Viridiplantae</taxon>
        <taxon>Streptophyta</taxon>
        <taxon>Embryophyta</taxon>
        <taxon>Tracheophyta</taxon>
        <taxon>Spermatophyta</taxon>
        <taxon>Magnoliopsida</taxon>
        <taxon>eudicotyledons</taxon>
        <taxon>Gunneridae</taxon>
        <taxon>Pentapetalae</taxon>
        <taxon>asterids</taxon>
        <taxon>campanulids</taxon>
        <taxon>Aquifoliales</taxon>
        <taxon>Aquifoliaceae</taxon>
        <taxon>Ilex</taxon>
    </lineage>
</organism>
<accession>A0ABC8TWM6</accession>
<name>A0ABC8TWM6_9AQUA</name>
<evidence type="ECO:0000313" key="2">
    <source>
        <dbReference type="Proteomes" id="UP001642360"/>
    </source>
</evidence>
<keyword evidence="2" id="KW-1185">Reference proteome</keyword>
<feature type="non-terminal residue" evidence="1">
    <location>
        <position position="1"/>
    </location>
</feature>
<dbReference type="Proteomes" id="UP001642360">
    <property type="component" value="Unassembled WGS sequence"/>
</dbReference>
<evidence type="ECO:0000313" key="1">
    <source>
        <dbReference type="EMBL" id="CAK9171943.1"/>
    </source>
</evidence>
<dbReference type="EMBL" id="CAUOFW020005871">
    <property type="protein sequence ID" value="CAK9171943.1"/>
    <property type="molecule type" value="Genomic_DNA"/>
</dbReference>
<comment type="caution">
    <text evidence="1">The sequence shown here is derived from an EMBL/GenBank/DDBJ whole genome shotgun (WGS) entry which is preliminary data.</text>
</comment>
<protein>
    <submittedName>
        <fullName evidence="1">Uncharacterized protein</fullName>
    </submittedName>
</protein>
<feature type="non-terminal residue" evidence="1">
    <location>
        <position position="74"/>
    </location>
</feature>
<reference evidence="1 2" key="1">
    <citation type="submission" date="2024-02" db="EMBL/GenBank/DDBJ databases">
        <authorList>
            <person name="Vignale AGUSTIN F."/>
            <person name="Sosa J E."/>
            <person name="Modenutti C."/>
        </authorList>
    </citation>
    <scope>NUCLEOTIDE SEQUENCE [LARGE SCALE GENOMIC DNA]</scope>
</reference>